<comment type="subcellular location">
    <subcellularLocation>
        <location evidence="1">Cell membrane</location>
        <topology evidence="1">Multi-pass membrane protein</topology>
    </subcellularLocation>
</comment>
<keyword evidence="7 9" id="KW-0472">Membrane</keyword>
<keyword evidence="2" id="KW-0813">Transport</keyword>
<feature type="transmembrane region" description="Helical" evidence="9">
    <location>
        <begin position="258"/>
        <end position="279"/>
    </location>
</feature>
<evidence type="ECO:0000256" key="8">
    <source>
        <dbReference type="ARBA" id="ARBA00037998"/>
    </source>
</evidence>
<feature type="transmembrane region" description="Helical" evidence="9">
    <location>
        <begin position="227"/>
        <end position="252"/>
    </location>
</feature>
<evidence type="ECO:0000256" key="5">
    <source>
        <dbReference type="ARBA" id="ARBA00022970"/>
    </source>
</evidence>
<organism evidence="10">
    <name type="scientific">mine drainage metagenome</name>
    <dbReference type="NCBI Taxonomy" id="410659"/>
    <lineage>
        <taxon>unclassified sequences</taxon>
        <taxon>metagenomes</taxon>
        <taxon>ecological metagenomes</taxon>
    </lineage>
</organism>
<dbReference type="PANTHER" id="PTHR11795">
    <property type="entry name" value="BRANCHED-CHAIN AMINO ACID TRANSPORT SYSTEM PERMEASE PROTEIN LIVH"/>
    <property type="match status" value="1"/>
</dbReference>
<reference evidence="10" key="1">
    <citation type="submission" date="2016-10" db="EMBL/GenBank/DDBJ databases">
        <title>Sequence of Gallionella enrichment culture.</title>
        <authorList>
            <person name="Poehlein A."/>
            <person name="Muehling M."/>
            <person name="Daniel R."/>
        </authorList>
    </citation>
    <scope>NUCLEOTIDE SEQUENCE</scope>
</reference>
<keyword evidence="4 9" id="KW-0812">Transmembrane</keyword>
<evidence type="ECO:0000256" key="7">
    <source>
        <dbReference type="ARBA" id="ARBA00023136"/>
    </source>
</evidence>
<keyword evidence="5" id="KW-0029">Amino-acid transport</keyword>
<keyword evidence="3" id="KW-1003">Cell membrane</keyword>
<feature type="transmembrane region" description="Helical" evidence="9">
    <location>
        <begin position="96"/>
        <end position="118"/>
    </location>
</feature>
<dbReference type="PANTHER" id="PTHR11795:SF445">
    <property type="entry name" value="AMINO ACID ABC TRANSPORTER PERMEASE PROTEIN"/>
    <property type="match status" value="1"/>
</dbReference>
<evidence type="ECO:0000256" key="3">
    <source>
        <dbReference type="ARBA" id="ARBA00022475"/>
    </source>
</evidence>
<gene>
    <name evidence="10" type="primary">livH_48</name>
    <name evidence="10" type="ORF">GALL_373910</name>
</gene>
<dbReference type="CDD" id="cd06582">
    <property type="entry name" value="TM_PBP1_LivH_like"/>
    <property type="match status" value="1"/>
</dbReference>
<sequence length="293" mass="31265">MGTEIAKAIVGGVLTGGVYALMAAGLTLIFGVMEIINIAQGALVITGAYLTYVLQVHLHIDPFVGLVFTMPIMFVLGALIEWGFIRRLKSQNRTALSILVTYAIAIVLEGILTLIFSTNLKTIDAWYVEKSLHILGFYLPYVYVFGFVLAGAILTALYFFLYRTRSGQSIRAAVQNRTGAELIGININRVSAITFGVGAAVTAGGGMIFGATNSFNPNSSYDLISRLLVIIVLGGLGSIGGALIAAILALVIEDVTAVVWSPIWASTMFFAVLIVVLIVRPNGLFGQKAVRAQ</sequence>
<evidence type="ECO:0000313" key="10">
    <source>
        <dbReference type="EMBL" id="OIQ80848.1"/>
    </source>
</evidence>
<dbReference type="InterPro" id="IPR052157">
    <property type="entry name" value="BCAA_transport_permease"/>
</dbReference>
<evidence type="ECO:0000256" key="1">
    <source>
        <dbReference type="ARBA" id="ARBA00004651"/>
    </source>
</evidence>
<dbReference type="GO" id="GO:0022857">
    <property type="term" value="F:transmembrane transporter activity"/>
    <property type="evidence" value="ECO:0007669"/>
    <property type="project" value="InterPro"/>
</dbReference>
<evidence type="ECO:0000256" key="9">
    <source>
        <dbReference type="SAM" id="Phobius"/>
    </source>
</evidence>
<feature type="transmembrane region" description="Helical" evidence="9">
    <location>
        <begin position="63"/>
        <end position="84"/>
    </location>
</feature>
<name>A0A1J5QBR1_9ZZZZ</name>
<dbReference type="EMBL" id="MLJW01001003">
    <property type="protein sequence ID" value="OIQ80848.1"/>
    <property type="molecule type" value="Genomic_DNA"/>
</dbReference>
<dbReference type="InterPro" id="IPR001851">
    <property type="entry name" value="ABC_transp_permease"/>
</dbReference>
<comment type="caution">
    <text evidence="10">The sequence shown here is derived from an EMBL/GenBank/DDBJ whole genome shotgun (WGS) entry which is preliminary data.</text>
</comment>
<dbReference type="AlphaFoldDB" id="A0A1J5QBR1"/>
<evidence type="ECO:0000256" key="2">
    <source>
        <dbReference type="ARBA" id="ARBA00022448"/>
    </source>
</evidence>
<keyword evidence="6 9" id="KW-1133">Transmembrane helix</keyword>
<dbReference type="GO" id="GO:0006865">
    <property type="term" value="P:amino acid transport"/>
    <property type="evidence" value="ECO:0007669"/>
    <property type="project" value="UniProtKB-KW"/>
</dbReference>
<feature type="transmembrane region" description="Helical" evidence="9">
    <location>
        <begin position="138"/>
        <end position="161"/>
    </location>
</feature>
<evidence type="ECO:0000256" key="4">
    <source>
        <dbReference type="ARBA" id="ARBA00022692"/>
    </source>
</evidence>
<dbReference type="GO" id="GO:0005886">
    <property type="term" value="C:plasma membrane"/>
    <property type="evidence" value="ECO:0007669"/>
    <property type="project" value="UniProtKB-SubCell"/>
</dbReference>
<proteinExistence type="inferred from homology"/>
<accession>A0A1J5QBR1</accession>
<evidence type="ECO:0000256" key="6">
    <source>
        <dbReference type="ARBA" id="ARBA00022989"/>
    </source>
</evidence>
<dbReference type="Pfam" id="PF02653">
    <property type="entry name" value="BPD_transp_2"/>
    <property type="match status" value="1"/>
</dbReference>
<comment type="similarity">
    <text evidence="8">Belongs to the binding-protein-dependent transport system permease family. LivHM subfamily.</text>
</comment>
<protein>
    <submittedName>
        <fullName evidence="10">High-affinity branched-chain amino acid transport system permease protein LivH</fullName>
    </submittedName>
</protein>
<feature type="transmembrane region" description="Helical" evidence="9">
    <location>
        <begin position="6"/>
        <end position="31"/>
    </location>
</feature>
<feature type="transmembrane region" description="Helical" evidence="9">
    <location>
        <begin position="38"/>
        <end position="57"/>
    </location>
</feature>